<feature type="transmembrane region" description="Helical" evidence="7">
    <location>
        <begin position="159"/>
        <end position="177"/>
    </location>
</feature>
<evidence type="ECO:0000256" key="3">
    <source>
        <dbReference type="ARBA" id="ARBA00022989"/>
    </source>
</evidence>
<feature type="domain" description="Major facilitator superfamily (MFS) profile" evidence="8">
    <location>
        <begin position="18"/>
        <end position="462"/>
    </location>
</feature>
<dbReference type="InterPro" id="IPR005828">
    <property type="entry name" value="MFS_sugar_transport-like"/>
</dbReference>
<dbReference type="PROSITE" id="PS00216">
    <property type="entry name" value="SUGAR_TRANSPORT_1"/>
    <property type="match status" value="1"/>
</dbReference>
<keyword evidence="10" id="KW-1185">Reference proteome</keyword>
<keyword evidence="4 7" id="KW-0472">Membrane</keyword>
<gene>
    <name evidence="9" type="ORF">pipiens_015396</name>
</gene>
<reference evidence="9 10" key="1">
    <citation type="submission" date="2024-05" db="EMBL/GenBank/DDBJ databases">
        <title>Culex pipiens pipiens assembly and annotation.</title>
        <authorList>
            <person name="Alout H."/>
            <person name="Durand T."/>
        </authorList>
    </citation>
    <scope>NUCLEOTIDE SEQUENCE [LARGE SCALE GENOMIC DNA]</scope>
    <source>
        <strain evidence="9">HA-2024</strain>
        <tissue evidence="9">Whole body</tissue>
    </source>
</reference>
<dbReference type="EMBL" id="JBEHCU010010138">
    <property type="protein sequence ID" value="KAL1378720.1"/>
    <property type="molecule type" value="Genomic_DNA"/>
</dbReference>
<protein>
    <recommendedName>
        <fullName evidence="8">Major facilitator superfamily (MFS) profile domain-containing protein</fullName>
    </recommendedName>
</protein>
<evidence type="ECO:0000256" key="1">
    <source>
        <dbReference type="ARBA" id="ARBA00004141"/>
    </source>
</evidence>
<accession>A0ABD1CR54</accession>
<dbReference type="GO" id="GO:0016020">
    <property type="term" value="C:membrane"/>
    <property type="evidence" value="ECO:0007669"/>
    <property type="project" value="UniProtKB-SubCell"/>
</dbReference>
<dbReference type="InterPro" id="IPR005829">
    <property type="entry name" value="Sugar_transporter_CS"/>
</dbReference>
<feature type="transmembrane region" description="Helical" evidence="7">
    <location>
        <begin position="342"/>
        <end position="363"/>
    </location>
</feature>
<dbReference type="PANTHER" id="PTHR23503">
    <property type="entry name" value="SOLUTE CARRIER FAMILY 2"/>
    <property type="match status" value="1"/>
</dbReference>
<feature type="transmembrane region" description="Helical" evidence="7">
    <location>
        <begin position="67"/>
        <end position="90"/>
    </location>
</feature>
<dbReference type="NCBIfam" id="TIGR00879">
    <property type="entry name" value="SP"/>
    <property type="match status" value="1"/>
</dbReference>
<evidence type="ECO:0000256" key="4">
    <source>
        <dbReference type="ARBA" id="ARBA00023136"/>
    </source>
</evidence>
<keyword evidence="2 7" id="KW-0812">Transmembrane</keyword>
<evidence type="ECO:0000256" key="7">
    <source>
        <dbReference type="SAM" id="Phobius"/>
    </source>
</evidence>
<evidence type="ECO:0000313" key="9">
    <source>
        <dbReference type="EMBL" id="KAL1378720.1"/>
    </source>
</evidence>
<dbReference type="PROSITE" id="PS00217">
    <property type="entry name" value="SUGAR_TRANSPORT_2"/>
    <property type="match status" value="1"/>
</dbReference>
<dbReference type="AlphaFoldDB" id="A0ABD1CR54"/>
<evidence type="ECO:0000256" key="6">
    <source>
        <dbReference type="RuleBase" id="RU003346"/>
    </source>
</evidence>
<comment type="caution">
    <text evidence="9">The sequence shown here is derived from an EMBL/GenBank/DDBJ whole genome shotgun (WGS) entry which is preliminary data.</text>
</comment>
<dbReference type="InterPro" id="IPR036259">
    <property type="entry name" value="MFS_trans_sf"/>
</dbReference>
<dbReference type="PROSITE" id="PS50850">
    <property type="entry name" value="MFS"/>
    <property type="match status" value="1"/>
</dbReference>
<dbReference type="SUPFAM" id="SSF103473">
    <property type="entry name" value="MFS general substrate transporter"/>
    <property type="match status" value="1"/>
</dbReference>
<feature type="transmembrane region" description="Helical" evidence="7">
    <location>
        <begin position="369"/>
        <end position="396"/>
    </location>
</feature>
<evidence type="ECO:0000313" key="10">
    <source>
        <dbReference type="Proteomes" id="UP001562425"/>
    </source>
</evidence>
<feature type="transmembrane region" description="Helical" evidence="7">
    <location>
        <begin position="434"/>
        <end position="458"/>
    </location>
</feature>
<evidence type="ECO:0000259" key="8">
    <source>
        <dbReference type="PROSITE" id="PS50850"/>
    </source>
</evidence>
<dbReference type="InterPro" id="IPR003663">
    <property type="entry name" value="Sugar/inositol_transpt"/>
</dbReference>
<dbReference type="InterPro" id="IPR045263">
    <property type="entry name" value="GLUT"/>
</dbReference>
<dbReference type="InterPro" id="IPR020846">
    <property type="entry name" value="MFS_dom"/>
</dbReference>
<feature type="transmembrane region" description="Helical" evidence="7">
    <location>
        <begin position="99"/>
        <end position="120"/>
    </location>
</feature>
<dbReference type="PRINTS" id="PR00171">
    <property type="entry name" value="SUGRTRNSPORT"/>
</dbReference>
<dbReference type="Pfam" id="PF00083">
    <property type="entry name" value="Sugar_tr"/>
    <property type="match status" value="1"/>
</dbReference>
<evidence type="ECO:0000256" key="5">
    <source>
        <dbReference type="ARBA" id="ARBA00023180"/>
    </source>
</evidence>
<proteinExistence type="inferred from homology"/>
<keyword evidence="5" id="KW-0325">Glycoprotein</keyword>
<feature type="transmembrane region" description="Helical" evidence="7">
    <location>
        <begin position="317"/>
        <end position="335"/>
    </location>
</feature>
<comment type="subcellular location">
    <subcellularLocation>
        <location evidence="1">Membrane</location>
        <topology evidence="1">Multi-pass membrane protein</topology>
    </subcellularLocation>
</comment>
<name>A0ABD1CR54_CULPP</name>
<keyword evidence="6" id="KW-0813">Transport</keyword>
<dbReference type="Gene3D" id="1.20.1250.20">
    <property type="entry name" value="MFS general substrate transporter like domains"/>
    <property type="match status" value="1"/>
</dbReference>
<dbReference type="PANTHER" id="PTHR23503:SF127">
    <property type="entry name" value="FI08437P-RELATED"/>
    <property type="match status" value="1"/>
</dbReference>
<evidence type="ECO:0000256" key="2">
    <source>
        <dbReference type="ARBA" id="ARBA00022692"/>
    </source>
</evidence>
<sequence length="482" mass="52308">MDLTLPDSGWTVCLYTLGLTSTLGVSIPVGFQIGVINAPAEYIQRWSNLAIADRYGTTLSKDGLKTLFSTVVSIFLIGGVIGSLGGAVLADRIGRKRTYLMCGILHAIGGLGFLLCRTIDSFELLFLGRFVVGLAAGLTTSSVPMYLSEVSPIKLRGTISTLCPLGVTIGLVIGQVASLEQLLGTVQHWHLALGCFVPLNLFCFIAYRWLPESPKYMLTVRNDPDGALREIRRIFGKQSIGDDYVLRQIGSANAKLRQDSLSMWSVITDPALRLPLILVCALQGGQQLAGINAVFYYSVSIFESVGLSTMSAKFANLGVGILSLFMCSWTPYLMGRFNRRTLSLLSCSGCAVSLLCLTLVMYFKDAVFWFGYVCIVTILLYVAFFQVGIGPIPYFIGSELFELGPRPAAMALGSLSSWGCNFLIGMLFPALQTIWGAFVFLPCVITCVALTLLVQFYLPETQGRDVTHVAALVSNGFKSKVT</sequence>
<feature type="transmembrane region" description="Helical" evidence="7">
    <location>
        <begin position="189"/>
        <end position="210"/>
    </location>
</feature>
<organism evidence="9 10">
    <name type="scientific">Culex pipiens pipiens</name>
    <name type="common">Northern house mosquito</name>
    <dbReference type="NCBI Taxonomy" id="38569"/>
    <lineage>
        <taxon>Eukaryota</taxon>
        <taxon>Metazoa</taxon>
        <taxon>Ecdysozoa</taxon>
        <taxon>Arthropoda</taxon>
        <taxon>Hexapoda</taxon>
        <taxon>Insecta</taxon>
        <taxon>Pterygota</taxon>
        <taxon>Neoptera</taxon>
        <taxon>Endopterygota</taxon>
        <taxon>Diptera</taxon>
        <taxon>Nematocera</taxon>
        <taxon>Culicoidea</taxon>
        <taxon>Culicidae</taxon>
        <taxon>Culicinae</taxon>
        <taxon>Culicini</taxon>
        <taxon>Culex</taxon>
        <taxon>Culex</taxon>
    </lineage>
</organism>
<comment type="similarity">
    <text evidence="6">Belongs to the major facilitator superfamily. Sugar transporter (TC 2.A.1.1) family.</text>
</comment>
<keyword evidence="3 7" id="KW-1133">Transmembrane helix</keyword>
<feature type="transmembrane region" description="Helical" evidence="7">
    <location>
        <begin position="408"/>
        <end position="428"/>
    </location>
</feature>
<dbReference type="Proteomes" id="UP001562425">
    <property type="component" value="Unassembled WGS sequence"/>
</dbReference>
<feature type="transmembrane region" description="Helical" evidence="7">
    <location>
        <begin position="126"/>
        <end position="147"/>
    </location>
</feature>